<dbReference type="RefSeq" id="WP_003151677.1">
    <property type="nucleotide sequence ID" value="NZ_AP018402.1"/>
</dbReference>
<reference evidence="3 5" key="1">
    <citation type="submission" date="2018-06" db="EMBL/GenBank/DDBJ databases">
        <title>Complete Genome Sequence of Bacillus velezensis DSYZ, a Plant Growth-Promoting Rhizobacterium with Antifungal Activity.</title>
        <authorList>
            <person name="Du B."/>
            <person name="Ding Y."/>
            <person name="Liu K."/>
            <person name="Yao L."/>
            <person name="Wang C."/>
            <person name="Li H."/>
            <person name="Liu H."/>
        </authorList>
    </citation>
    <scope>NUCLEOTIDE SEQUENCE [LARGE SCALE GENOMIC DNA]</scope>
    <source>
        <strain evidence="3 5">DSYZ</strain>
    </source>
</reference>
<gene>
    <name evidence="4" type="primary">rghR_2</name>
    <name evidence="4" type="ORF">BACVE_002415</name>
    <name evidence="3" type="ORF">BVDSYZ_17715</name>
</gene>
<dbReference type="Proteomes" id="UP000587477">
    <property type="component" value="Chromosome"/>
</dbReference>
<dbReference type="EMBL" id="CP063687">
    <property type="protein sequence ID" value="QOY27403.1"/>
    <property type="molecule type" value="Genomic_DNA"/>
</dbReference>
<dbReference type="PANTHER" id="PTHR46797:SF1">
    <property type="entry name" value="METHYLPHOSPHONATE SYNTHASE"/>
    <property type="match status" value="1"/>
</dbReference>
<dbReference type="SMART" id="SM00530">
    <property type="entry name" value="HTH_XRE"/>
    <property type="match status" value="1"/>
</dbReference>
<evidence type="ECO:0000259" key="2">
    <source>
        <dbReference type="PROSITE" id="PS50943"/>
    </source>
</evidence>
<keyword evidence="1" id="KW-0238">DNA-binding</keyword>
<dbReference type="GeneID" id="93082238"/>
<dbReference type="CDD" id="cd00093">
    <property type="entry name" value="HTH_XRE"/>
    <property type="match status" value="1"/>
</dbReference>
<evidence type="ECO:0000313" key="6">
    <source>
        <dbReference type="Proteomes" id="UP000587477"/>
    </source>
</evidence>
<dbReference type="SUPFAM" id="SSF47413">
    <property type="entry name" value="lambda repressor-like DNA-binding domains"/>
    <property type="match status" value="1"/>
</dbReference>
<evidence type="ECO:0000256" key="1">
    <source>
        <dbReference type="ARBA" id="ARBA00023125"/>
    </source>
</evidence>
<reference evidence="6" key="3">
    <citation type="submission" date="2020-10" db="EMBL/GenBank/DDBJ databases">
        <title>Complete genome sequence of Bacillus velezensis NST6.</title>
        <authorList>
            <person name="Choi J."/>
        </authorList>
    </citation>
    <scope>NUCLEOTIDE SEQUENCE [LARGE SCALE GENOMIC DNA]</scope>
    <source>
        <strain evidence="6">NST6</strain>
    </source>
</reference>
<name>A0A1D9PNR9_BACVE</name>
<dbReference type="GO" id="GO:0003677">
    <property type="term" value="F:DNA binding"/>
    <property type="evidence" value="ECO:0007669"/>
    <property type="project" value="UniProtKB-KW"/>
</dbReference>
<dbReference type="OMA" id="ERENWRH"/>
<dbReference type="PANTHER" id="PTHR46797">
    <property type="entry name" value="HTH-TYPE TRANSCRIPTIONAL REGULATOR"/>
    <property type="match status" value="1"/>
</dbReference>
<dbReference type="PROSITE" id="PS50943">
    <property type="entry name" value="HTH_CROC1"/>
    <property type="match status" value="1"/>
</dbReference>
<sequence length="136" mass="15490">MESFGKQLRTLREKRHLTVNQLATYSGVSAAGISRIENGKRGVPKPATIKKLADALKIPYEELMQTAGYIETVQETRAPYDTGCTLLEKAETYELHDLSLLERENWRHLSKEDLVLLDKYFAFLSAEAKKRTNEDS</sequence>
<dbReference type="GO" id="GO:0005829">
    <property type="term" value="C:cytosol"/>
    <property type="evidence" value="ECO:0007669"/>
    <property type="project" value="TreeGrafter"/>
</dbReference>
<evidence type="ECO:0000313" key="4">
    <source>
        <dbReference type="EMBL" id="QOY27403.1"/>
    </source>
</evidence>
<dbReference type="Proteomes" id="UP000250069">
    <property type="component" value="Chromosome"/>
</dbReference>
<dbReference type="GO" id="GO:0003700">
    <property type="term" value="F:DNA-binding transcription factor activity"/>
    <property type="evidence" value="ECO:0007669"/>
    <property type="project" value="TreeGrafter"/>
</dbReference>
<protein>
    <submittedName>
        <fullName evidence="4">HTH-type transcriptional repressor RghR</fullName>
    </submittedName>
    <submittedName>
        <fullName evidence="3">XRE family transcriptional regulator</fullName>
    </submittedName>
</protein>
<dbReference type="InterPro" id="IPR010982">
    <property type="entry name" value="Lambda_DNA-bd_dom_sf"/>
</dbReference>
<dbReference type="InterPro" id="IPR050807">
    <property type="entry name" value="TransReg_Diox_bact_type"/>
</dbReference>
<evidence type="ECO:0000313" key="3">
    <source>
        <dbReference type="EMBL" id="AWX73745.1"/>
    </source>
</evidence>
<dbReference type="InterPro" id="IPR001387">
    <property type="entry name" value="Cro/C1-type_HTH"/>
</dbReference>
<dbReference type="EMBL" id="CP030150">
    <property type="protein sequence ID" value="AWX73745.1"/>
    <property type="molecule type" value="Genomic_DNA"/>
</dbReference>
<dbReference type="Gene3D" id="1.10.260.40">
    <property type="entry name" value="lambda repressor-like DNA-binding domains"/>
    <property type="match status" value="1"/>
</dbReference>
<dbReference type="Pfam" id="PF13560">
    <property type="entry name" value="HTH_31"/>
    <property type="match status" value="1"/>
</dbReference>
<proteinExistence type="predicted"/>
<feature type="domain" description="HTH cro/C1-type" evidence="2">
    <location>
        <begin position="8"/>
        <end position="63"/>
    </location>
</feature>
<organism evidence="4 6">
    <name type="scientific">Bacillus velezensis</name>
    <dbReference type="NCBI Taxonomy" id="492670"/>
    <lineage>
        <taxon>Bacteria</taxon>
        <taxon>Bacillati</taxon>
        <taxon>Bacillota</taxon>
        <taxon>Bacilli</taxon>
        <taxon>Bacillales</taxon>
        <taxon>Bacillaceae</taxon>
        <taxon>Bacillus</taxon>
        <taxon>Bacillus amyloliquefaciens group</taxon>
    </lineage>
</organism>
<accession>A0A1D9PNR9</accession>
<reference evidence="4" key="2">
    <citation type="journal article" date="2020" name="Genomics">
        <title>Complete genome sequence of Bacillus velezensis NST6 and comparison with the species belonging to operational group B. amyloliquefaciens.</title>
        <authorList>
            <person name="Choi J."/>
            <person name="Nam J."/>
            <person name="Seo M.H."/>
        </authorList>
    </citation>
    <scope>NUCLEOTIDE SEQUENCE</scope>
    <source>
        <strain evidence="4">NST6</strain>
    </source>
</reference>
<evidence type="ECO:0000313" key="5">
    <source>
        <dbReference type="Proteomes" id="UP000250069"/>
    </source>
</evidence>
<dbReference type="AlphaFoldDB" id="A0A1D9PNR9"/>